<dbReference type="AlphaFoldDB" id="A0A0G4EHV8"/>
<dbReference type="InParanoid" id="A0A0G4EHV8"/>
<protein>
    <submittedName>
        <fullName evidence="1">Uncharacterized protein</fullName>
    </submittedName>
</protein>
<keyword evidence="2" id="KW-1185">Reference proteome</keyword>
<evidence type="ECO:0000313" key="1">
    <source>
        <dbReference type="EMBL" id="CEL95790.1"/>
    </source>
</evidence>
<gene>
    <name evidence="1" type="ORF">Vbra_5028</name>
</gene>
<evidence type="ECO:0000313" key="2">
    <source>
        <dbReference type="Proteomes" id="UP000041254"/>
    </source>
</evidence>
<dbReference type="VEuPathDB" id="CryptoDB:Vbra_5028"/>
<proteinExistence type="predicted"/>
<dbReference type="Proteomes" id="UP000041254">
    <property type="component" value="Unassembled WGS sequence"/>
</dbReference>
<dbReference type="EMBL" id="CDMY01000238">
    <property type="protein sequence ID" value="CEL95790.1"/>
    <property type="molecule type" value="Genomic_DNA"/>
</dbReference>
<dbReference type="PhylomeDB" id="A0A0G4EHV8"/>
<sequence>MLVGRRVTFCRPNGQHDGTLQLRHNNELRLIRNEPNFAIVINPPLPLPNSPVHPFSQHPFQQHAKPHDPPVRSRITWHPSVGWTTVAANDGVVFSSASSLLKSLIVVHRVLAVGGMSQSPPMAVDRSARGGYLDGVLTRSPHTPLDDCSHVMAHEVVGGMCRQSHWLTSSNDPFIAWIAMRIPPGDNQNVEVTINTSEAPAAGVANDEPSPSDSP</sequence>
<organism evidence="1 2">
    <name type="scientific">Vitrella brassicaformis (strain CCMP3155)</name>
    <dbReference type="NCBI Taxonomy" id="1169540"/>
    <lineage>
        <taxon>Eukaryota</taxon>
        <taxon>Sar</taxon>
        <taxon>Alveolata</taxon>
        <taxon>Colpodellida</taxon>
        <taxon>Vitrellaceae</taxon>
        <taxon>Vitrella</taxon>
    </lineage>
</organism>
<name>A0A0G4EHV8_VITBC</name>
<reference evidence="1 2" key="1">
    <citation type="submission" date="2014-11" db="EMBL/GenBank/DDBJ databases">
        <authorList>
            <person name="Zhu J."/>
            <person name="Qi W."/>
            <person name="Song R."/>
        </authorList>
    </citation>
    <scope>NUCLEOTIDE SEQUENCE [LARGE SCALE GENOMIC DNA]</scope>
</reference>
<accession>A0A0G4EHV8</accession>